<accession>A0A811MEC7</accession>
<comment type="caution">
    <text evidence="3">The sequence shown here is derived from an EMBL/GenBank/DDBJ whole genome shotgun (WGS) entry which is preliminary data.</text>
</comment>
<dbReference type="EMBL" id="CAJGYO010000001">
    <property type="protein sequence ID" value="CAD6203252.1"/>
    <property type="molecule type" value="Genomic_DNA"/>
</dbReference>
<evidence type="ECO:0000256" key="2">
    <source>
        <dbReference type="SAM" id="Phobius"/>
    </source>
</evidence>
<keyword evidence="2" id="KW-0472">Membrane</keyword>
<gene>
    <name evidence="3" type="ORF">NCGR_LOCUS1464</name>
</gene>
<sequence>MAGTVQVKARGRGLLHAAAKAAACRGDGGGEVQRSARRRPLTKGLGVDGTTHATSLLVPGVHPCGAVTSYLAGLSRRQLRELLDALDQEDATLIEHAKREFAGLTTGAARHGFGAWRRHWVFFSPDPVRPPFREAHAPPVELATAVQRHHAHHGRPARMWPPSATKLAASSCRVRLTALLAIDVGGGKRMAPVLDHAGGGAQELPTTLSMVDTITTPSVSSFGSPSRTASLCPPISAGPMGVTQLQRMGIGLVVSIFSMVVVGMLDIVQLCDIARHGLYAKDDIVSISIFWQIPTFAHAVGPAALGRRDIVVVWCGVVWHDADLKSLEWVNDLGSRLCSPHRSLATQPPPTPSRWCTWVYLSLYMSDGGGVDMQ</sequence>
<protein>
    <submittedName>
        <fullName evidence="3">Uncharacterized protein</fullName>
    </submittedName>
</protein>
<name>A0A811MEC7_9POAL</name>
<evidence type="ECO:0000313" key="3">
    <source>
        <dbReference type="EMBL" id="CAD6203252.1"/>
    </source>
</evidence>
<keyword evidence="2" id="KW-0812">Transmembrane</keyword>
<dbReference type="OrthoDB" id="8904098at2759"/>
<keyword evidence="4" id="KW-1185">Reference proteome</keyword>
<evidence type="ECO:0000313" key="4">
    <source>
        <dbReference type="Proteomes" id="UP000604825"/>
    </source>
</evidence>
<organism evidence="3 4">
    <name type="scientific">Miscanthus lutarioriparius</name>
    <dbReference type="NCBI Taxonomy" id="422564"/>
    <lineage>
        <taxon>Eukaryota</taxon>
        <taxon>Viridiplantae</taxon>
        <taxon>Streptophyta</taxon>
        <taxon>Embryophyta</taxon>
        <taxon>Tracheophyta</taxon>
        <taxon>Spermatophyta</taxon>
        <taxon>Magnoliopsida</taxon>
        <taxon>Liliopsida</taxon>
        <taxon>Poales</taxon>
        <taxon>Poaceae</taxon>
        <taxon>PACMAD clade</taxon>
        <taxon>Panicoideae</taxon>
        <taxon>Andropogonodae</taxon>
        <taxon>Andropogoneae</taxon>
        <taxon>Saccharinae</taxon>
        <taxon>Miscanthus</taxon>
    </lineage>
</organism>
<keyword evidence="2" id="KW-1133">Transmembrane helix</keyword>
<dbReference type="Proteomes" id="UP000604825">
    <property type="component" value="Unassembled WGS sequence"/>
</dbReference>
<dbReference type="AlphaFoldDB" id="A0A811MEC7"/>
<reference evidence="3" key="1">
    <citation type="submission" date="2020-10" db="EMBL/GenBank/DDBJ databases">
        <authorList>
            <person name="Han B."/>
            <person name="Lu T."/>
            <person name="Zhao Q."/>
            <person name="Huang X."/>
            <person name="Zhao Y."/>
        </authorList>
    </citation>
    <scope>NUCLEOTIDE SEQUENCE</scope>
</reference>
<dbReference type="Gene3D" id="1.20.1250.20">
    <property type="entry name" value="MFS general substrate transporter like domains"/>
    <property type="match status" value="1"/>
</dbReference>
<feature type="transmembrane region" description="Helical" evidence="2">
    <location>
        <begin position="248"/>
        <end position="268"/>
    </location>
</feature>
<proteinExistence type="predicted"/>
<evidence type="ECO:0000256" key="1">
    <source>
        <dbReference type="SAM" id="MobiDB-lite"/>
    </source>
</evidence>
<feature type="region of interest" description="Disordered" evidence="1">
    <location>
        <begin position="26"/>
        <end position="46"/>
    </location>
</feature>
<dbReference type="InterPro" id="IPR036259">
    <property type="entry name" value="MFS_trans_sf"/>
</dbReference>